<evidence type="ECO:0000256" key="2">
    <source>
        <dbReference type="ARBA" id="ARBA00023315"/>
    </source>
</evidence>
<protein>
    <submittedName>
        <fullName evidence="4">Acetyltransferase (GNAT) family protein</fullName>
    </submittedName>
</protein>
<dbReference type="GeneID" id="94549804"/>
<dbReference type="InterPro" id="IPR000182">
    <property type="entry name" value="GNAT_dom"/>
</dbReference>
<dbReference type="RefSeq" id="WP_243405605.1">
    <property type="nucleotide sequence ID" value="NZ_QEKY01000001.1"/>
</dbReference>
<keyword evidence="2" id="KW-0012">Acyltransferase</keyword>
<dbReference type="InterPro" id="IPR016181">
    <property type="entry name" value="Acyl_CoA_acyltransferase"/>
</dbReference>
<dbReference type="AlphaFoldDB" id="A0A2U1FSM3"/>
<dbReference type="EMBL" id="QEKY01000001">
    <property type="protein sequence ID" value="PVZ15169.1"/>
    <property type="molecule type" value="Genomic_DNA"/>
</dbReference>
<evidence type="ECO:0000313" key="5">
    <source>
        <dbReference type="Proteomes" id="UP000245462"/>
    </source>
</evidence>
<keyword evidence="5" id="KW-1185">Reference proteome</keyword>
<organism evidence="4 5">
    <name type="scientific">Porphyromonas loveana</name>
    <dbReference type="NCBI Taxonomy" id="1884669"/>
    <lineage>
        <taxon>Bacteria</taxon>
        <taxon>Pseudomonadati</taxon>
        <taxon>Bacteroidota</taxon>
        <taxon>Bacteroidia</taxon>
        <taxon>Bacteroidales</taxon>
        <taxon>Porphyromonadaceae</taxon>
        <taxon>Porphyromonas</taxon>
    </lineage>
</organism>
<accession>A0A2U1FSM3</accession>
<dbReference type="Gene3D" id="3.40.630.30">
    <property type="match status" value="1"/>
</dbReference>
<dbReference type="PANTHER" id="PTHR43877">
    <property type="entry name" value="AMINOALKYLPHOSPHONATE N-ACETYLTRANSFERASE-RELATED-RELATED"/>
    <property type="match status" value="1"/>
</dbReference>
<evidence type="ECO:0000256" key="1">
    <source>
        <dbReference type="ARBA" id="ARBA00022679"/>
    </source>
</evidence>
<dbReference type="CDD" id="cd04301">
    <property type="entry name" value="NAT_SF"/>
    <property type="match status" value="1"/>
</dbReference>
<dbReference type="Proteomes" id="UP000245462">
    <property type="component" value="Unassembled WGS sequence"/>
</dbReference>
<proteinExistence type="predicted"/>
<dbReference type="Pfam" id="PF00583">
    <property type="entry name" value="Acetyltransf_1"/>
    <property type="match status" value="1"/>
</dbReference>
<keyword evidence="1 4" id="KW-0808">Transferase</keyword>
<name>A0A2U1FSM3_9PORP</name>
<evidence type="ECO:0000259" key="3">
    <source>
        <dbReference type="PROSITE" id="PS51186"/>
    </source>
</evidence>
<gene>
    <name evidence="4" type="ORF">C7382_101100</name>
</gene>
<dbReference type="PROSITE" id="PS51186">
    <property type="entry name" value="GNAT"/>
    <property type="match status" value="1"/>
</dbReference>
<dbReference type="InterPro" id="IPR050832">
    <property type="entry name" value="Bact_Acetyltransf"/>
</dbReference>
<dbReference type="PANTHER" id="PTHR43877:SF2">
    <property type="entry name" value="AMINOALKYLPHOSPHONATE N-ACETYLTRANSFERASE-RELATED"/>
    <property type="match status" value="1"/>
</dbReference>
<comment type="caution">
    <text evidence="4">The sequence shown here is derived from an EMBL/GenBank/DDBJ whole genome shotgun (WGS) entry which is preliminary data.</text>
</comment>
<evidence type="ECO:0000313" key="4">
    <source>
        <dbReference type="EMBL" id="PVZ15169.1"/>
    </source>
</evidence>
<sequence>MHIRRALPSDYDRILSLWEDARQTMLAAGNPQWQGAYPGVEEAREDIAAGDAYLLEIDGEAMGIMAVNDTVPAEYAPLPWQTTGLAYTIHRLGVHSSLLRQGYAATMLLRAEAIAREQGATCIHIDTYSPNVGAQQLFEQLGYRRVGPFEMKQKPLPYIAFEKAL</sequence>
<dbReference type="SUPFAM" id="SSF55729">
    <property type="entry name" value="Acyl-CoA N-acyltransferases (Nat)"/>
    <property type="match status" value="1"/>
</dbReference>
<reference evidence="4 5" key="1">
    <citation type="submission" date="2018-04" db="EMBL/GenBank/DDBJ databases">
        <title>Genomic Encyclopedia of Type Strains, Phase IV (KMG-IV): sequencing the most valuable type-strain genomes for metagenomic binning, comparative biology and taxonomic classification.</title>
        <authorList>
            <person name="Goeker M."/>
        </authorList>
    </citation>
    <scope>NUCLEOTIDE SEQUENCE [LARGE SCALE GENOMIC DNA]</scope>
    <source>
        <strain evidence="4 5">DSM 28520</strain>
    </source>
</reference>
<dbReference type="GO" id="GO:0016747">
    <property type="term" value="F:acyltransferase activity, transferring groups other than amino-acyl groups"/>
    <property type="evidence" value="ECO:0007669"/>
    <property type="project" value="InterPro"/>
</dbReference>
<feature type="domain" description="N-acetyltransferase" evidence="3">
    <location>
        <begin position="1"/>
        <end position="165"/>
    </location>
</feature>